<keyword evidence="12" id="KW-1185">Reference proteome</keyword>
<feature type="transmembrane region" description="Helical" evidence="9">
    <location>
        <begin position="75"/>
        <end position="97"/>
    </location>
</feature>
<dbReference type="EMBL" id="JAUSSW010000005">
    <property type="protein sequence ID" value="MDQ0102528.1"/>
    <property type="molecule type" value="Genomic_DNA"/>
</dbReference>
<accession>A0ABT9TLJ5</accession>
<dbReference type="InterPro" id="IPR011712">
    <property type="entry name" value="Sig_transdc_His_kin_sub3_dim/P"/>
</dbReference>
<keyword evidence="7" id="KW-0067">ATP-binding</keyword>
<feature type="transmembrane region" description="Helical" evidence="9">
    <location>
        <begin position="39"/>
        <end position="63"/>
    </location>
</feature>
<keyword evidence="3" id="KW-0597">Phosphoprotein</keyword>
<proteinExistence type="predicted"/>
<sequence>MSPRIQALRPAAAPLAGLGMLVALMVLEERSFDSASAVLVALTAAVAAAELVPVPAFVFAFAALGFQAFGIFPSVMLSGATPYVCLPVLFFFATLGWKEPQRWPLPVAAVTAAGLVTVNWFADTAWINFVFGKQLTEASPFRIAVYAFLVFASFSALNLAGWAAAASVRQAVANRMAKEQAESRLESTAGALVIEQERNRIARELHDVLAHSLAVITAQAEGIRYVHRTEPELVEEAANVIASSARSALQETRRLVQSFGSELEGPAPGTSELPALAERLESSGMPVELHTAGLEGLSPVEDLTVYRIVQESLTNAFKHGDREAGAVVTVAREPRGLRLKIRSRLADGGTELPPSGTGRGIPGMRERATAAGGRLTTVTNGQLFEVEAILP</sequence>
<comment type="catalytic activity">
    <reaction evidence="1">
        <text>ATP + protein L-histidine = ADP + protein N-phospho-L-histidine.</text>
        <dbReference type="EC" id="2.7.13.3"/>
    </reaction>
</comment>
<evidence type="ECO:0000256" key="4">
    <source>
        <dbReference type="ARBA" id="ARBA00022679"/>
    </source>
</evidence>
<dbReference type="EC" id="2.7.13.3" evidence="2"/>
<name>A0ABT9TLJ5_PAENI</name>
<dbReference type="SUPFAM" id="SSF55874">
    <property type="entry name" value="ATPase domain of HSP90 chaperone/DNA topoisomerase II/histidine kinase"/>
    <property type="match status" value="1"/>
</dbReference>
<feature type="domain" description="S1 motif" evidence="10">
    <location>
        <begin position="260"/>
        <end position="342"/>
    </location>
</feature>
<dbReference type="Gene3D" id="1.20.5.1930">
    <property type="match status" value="1"/>
</dbReference>
<feature type="transmembrane region" description="Helical" evidence="9">
    <location>
        <begin position="103"/>
        <end position="122"/>
    </location>
</feature>
<evidence type="ECO:0000256" key="6">
    <source>
        <dbReference type="ARBA" id="ARBA00022777"/>
    </source>
</evidence>
<evidence type="ECO:0000256" key="9">
    <source>
        <dbReference type="SAM" id="Phobius"/>
    </source>
</evidence>
<comment type="caution">
    <text evidence="11">The sequence shown here is derived from an EMBL/GenBank/DDBJ whole genome shotgun (WGS) entry which is preliminary data.</text>
</comment>
<dbReference type="PANTHER" id="PTHR24421">
    <property type="entry name" value="NITRATE/NITRITE SENSOR PROTEIN NARX-RELATED"/>
    <property type="match status" value="1"/>
</dbReference>
<evidence type="ECO:0000256" key="5">
    <source>
        <dbReference type="ARBA" id="ARBA00022741"/>
    </source>
</evidence>
<keyword evidence="4" id="KW-0808">Transferase</keyword>
<keyword evidence="6 11" id="KW-0418">Kinase</keyword>
<dbReference type="CDD" id="cd16917">
    <property type="entry name" value="HATPase_UhpB-NarQ-NarX-like"/>
    <property type="match status" value="1"/>
</dbReference>
<dbReference type="PANTHER" id="PTHR24421:SF10">
    <property type="entry name" value="NITRATE_NITRITE SENSOR PROTEIN NARQ"/>
    <property type="match status" value="1"/>
</dbReference>
<evidence type="ECO:0000256" key="7">
    <source>
        <dbReference type="ARBA" id="ARBA00022840"/>
    </source>
</evidence>
<dbReference type="GO" id="GO:0016301">
    <property type="term" value="F:kinase activity"/>
    <property type="evidence" value="ECO:0007669"/>
    <property type="project" value="UniProtKB-KW"/>
</dbReference>
<dbReference type="InterPro" id="IPR036890">
    <property type="entry name" value="HATPase_C_sf"/>
</dbReference>
<feature type="transmembrane region" description="Helical" evidence="9">
    <location>
        <begin position="143"/>
        <end position="165"/>
    </location>
</feature>
<reference evidence="11 12" key="1">
    <citation type="submission" date="2023-07" db="EMBL/GenBank/DDBJ databases">
        <title>Sorghum-associated microbial communities from plants grown in Nebraska, USA.</title>
        <authorList>
            <person name="Schachtman D."/>
        </authorList>
    </citation>
    <scope>NUCLEOTIDE SEQUENCE [LARGE SCALE GENOMIC DNA]</scope>
    <source>
        <strain evidence="11 12">CC523</strain>
    </source>
</reference>
<keyword evidence="9" id="KW-0472">Membrane</keyword>
<dbReference type="InterPro" id="IPR003029">
    <property type="entry name" value="S1_domain"/>
</dbReference>
<dbReference type="InterPro" id="IPR050482">
    <property type="entry name" value="Sensor_HK_TwoCompSys"/>
</dbReference>
<evidence type="ECO:0000256" key="1">
    <source>
        <dbReference type="ARBA" id="ARBA00000085"/>
    </source>
</evidence>
<keyword evidence="5" id="KW-0547">Nucleotide-binding</keyword>
<dbReference type="Proteomes" id="UP001244563">
    <property type="component" value="Unassembled WGS sequence"/>
</dbReference>
<evidence type="ECO:0000256" key="2">
    <source>
        <dbReference type="ARBA" id="ARBA00012438"/>
    </source>
</evidence>
<evidence type="ECO:0000313" key="12">
    <source>
        <dbReference type="Proteomes" id="UP001244563"/>
    </source>
</evidence>
<evidence type="ECO:0000256" key="3">
    <source>
        <dbReference type="ARBA" id="ARBA00022553"/>
    </source>
</evidence>
<keyword evidence="8" id="KW-0902">Two-component regulatory system</keyword>
<evidence type="ECO:0000313" key="11">
    <source>
        <dbReference type="EMBL" id="MDQ0102528.1"/>
    </source>
</evidence>
<evidence type="ECO:0000259" key="10">
    <source>
        <dbReference type="PROSITE" id="PS50126"/>
    </source>
</evidence>
<keyword evidence="9" id="KW-0812">Transmembrane</keyword>
<evidence type="ECO:0000256" key="8">
    <source>
        <dbReference type="ARBA" id="ARBA00023012"/>
    </source>
</evidence>
<keyword evidence="9" id="KW-1133">Transmembrane helix</keyword>
<dbReference type="PROSITE" id="PS50126">
    <property type="entry name" value="S1"/>
    <property type="match status" value="1"/>
</dbReference>
<organism evidence="11 12">
    <name type="scientific">Paenarthrobacter nicotinovorans</name>
    <name type="common">Arthrobacter nicotinovorans</name>
    <dbReference type="NCBI Taxonomy" id="29320"/>
    <lineage>
        <taxon>Bacteria</taxon>
        <taxon>Bacillati</taxon>
        <taxon>Actinomycetota</taxon>
        <taxon>Actinomycetes</taxon>
        <taxon>Micrococcales</taxon>
        <taxon>Micrococcaceae</taxon>
        <taxon>Paenarthrobacter</taxon>
    </lineage>
</organism>
<dbReference type="Gene3D" id="3.30.565.10">
    <property type="entry name" value="Histidine kinase-like ATPase, C-terminal domain"/>
    <property type="match status" value="1"/>
</dbReference>
<dbReference type="Pfam" id="PF07730">
    <property type="entry name" value="HisKA_3"/>
    <property type="match status" value="1"/>
</dbReference>
<gene>
    <name evidence="11" type="ORF">J2T10_002181</name>
</gene>
<feature type="transmembrane region" description="Helical" evidence="9">
    <location>
        <begin position="7"/>
        <end position="27"/>
    </location>
</feature>
<dbReference type="RefSeq" id="WP_306878204.1">
    <property type="nucleotide sequence ID" value="NZ_JAUSSW010000005.1"/>
</dbReference>
<protein>
    <recommendedName>
        <fullName evidence="2">histidine kinase</fullName>
        <ecNumber evidence="2">2.7.13.3</ecNumber>
    </recommendedName>
</protein>